<sequence>MVVHAAPWADPTATPPGNNAAEPINISNSGQAKSGGLMLNTGGALIGLIVQNGSMGIGDVTPDAGLKLDVEGKVGATEYCDQNGNNCRAATGGGGVLTCSDVRKVAGQTGNTTCSARGAACVSYGDFGRGHHDEFYNMHCGTTGSGDAGFSWRCCKV</sequence>
<protein>
    <submittedName>
        <fullName evidence="2">Uncharacterized protein</fullName>
    </submittedName>
</protein>
<gene>
    <name evidence="2" type="ORF">A2610_02095</name>
</gene>
<comment type="caution">
    <text evidence="2">The sequence shown here is derived from an EMBL/GenBank/DDBJ whole genome shotgun (WGS) entry which is preliminary data.</text>
</comment>
<proteinExistence type="predicted"/>
<feature type="region of interest" description="Disordered" evidence="1">
    <location>
        <begin position="1"/>
        <end position="27"/>
    </location>
</feature>
<feature type="compositionally biased region" description="Low complexity" evidence="1">
    <location>
        <begin position="1"/>
        <end position="16"/>
    </location>
</feature>
<name>A0A1F8E2G5_9BACT</name>
<evidence type="ECO:0000313" key="2">
    <source>
        <dbReference type="EMBL" id="OGM94942.1"/>
    </source>
</evidence>
<dbReference type="EMBL" id="MGIV01000010">
    <property type="protein sequence ID" value="OGM94942.1"/>
    <property type="molecule type" value="Genomic_DNA"/>
</dbReference>
<dbReference type="Proteomes" id="UP000179057">
    <property type="component" value="Unassembled WGS sequence"/>
</dbReference>
<accession>A0A1F8E2G5</accession>
<evidence type="ECO:0000256" key="1">
    <source>
        <dbReference type="SAM" id="MobiDB-lite"/>
    </source>
</evidence>
<organism evidence="2 3">
    <name type="scientific">Candidatus Wolfebacteria bacterium RIFOXYD1_FULL_48_65</name>
    <dbReference type="NCBI Taxonomy" id="1802561"/>
    <lineage>
        <taxon>Bacteria</taxon>
        <taxon>Candidatus Wolfeibacteriota</taxon>
    </lineage>
</organism>
<evidence type="ECO:0000313" key="3">
    <source>
        <dbReference type="Proteomes" id="UP000179057"/>
    </source>
</evidence>
<dbReference type="AlphaFoldDB" id="A0A1F8E2G5"/>
<reference evidence="2 3" key="1">
    <citation type="journal article" date="2016" name="Nat. Commun.">
        <title>Thousands of microbial genomes shed light on interconnected biogeochemical processes in an aquifer system.</title>
        <authorList>
            <person name="Anantharaman K."/>
            <person name="Brown C.T."/>
            <person name="Hug L.A."/>
            <person name="Sharon I."/>
            <person name="Castelle C.J."/>
            <person name="Probst A.J."/>
            <person name="Thomas B.C."/>
            <person name="Singh A."/>
            <person name="Wilkins M.J."/>
            <person name="Karaoz U."/>
            <person name="Brodie E.L."/>
            <person name="Williams K.H."/>
            <person name="Hubbard S.S."/>
            <person name="Banfield J.F."/>
        </authorList>
    </citation>
    <scope>NUCLEOTIDE SEQUENCE [LARGE SCALE GENOMIC DNA]</scope>
</reference>